<keyword evidence="5" id="KW-0472">Membrane</keyword>
<evidence type="ECO:0000256" key="1">
    <source>
        <dbReference type="ARBA" id="ARBA00004236"/>
    </source>
</evidence>
<accession>A0A6P1ZEK6</accession>
<dbReference type="AlphaFoldDB" id="A0A6P1ZEK6"/>
<reference evidence="7 8" key="1">
    <citation type="submission" date="2018-06" db="EMBL/GenBank/DDBJ databases">
        <title>Complete genome of Desulfovibrio marinus P48SEP.</title>
        <authorList>
            <person name="Crispim J.S."/>
            <person name="Vidigal P.M.P."/>
            <person name="Silva L.C.F."/>
            <person name="Araujo L.C."/>
            <person name="Laguardia C.N."/>
            <person name="Dias R.S."/>
            <person name="Sousa M.P."/>
            <person name="Paula S.O."/>
            <person name="Silva C."/>
        </authorList>
    </citation>
    <scope>NUCLEOTIDE SEQUENCE [LARGE SCALE GENOMIC DNA]</scope>
    <source>
        <strain evidence="7 8">P48SEP</strain>
    </source>
</reference>
<dbReference type="InterPro" id="IPR026461">
    <property type="entry name" value="Trfase_2_rSAM/seldom_assoc"/>
</dbReference>
<dbReference type="Pfam" id="PF00535">
    <property type="entry name" value="Glycos_transf_2"/>
    <property type="match status" value="1"/>
</dbReference>
<dbReference type="PANTHER" id="PTHR43646">
    <property type="entry name" value="GLYCOSYLTRANSFERASE"/>
    <property type="match status" value="1"/>
</dbReference>
<sequence length="262" mass="27850">MQTIHQSPPTACTISVIVPVLHEAVRINDHIADIKALAAAATDVADVEILVADPEGDTLAALAPENSGVHGGVRGVASPPGRARQMNAAAAAASGEILLFLHADTRLPEDGLQQVAAVLGPAVALIRLGQMPAGLPEAGAFHLAFDDDGFFFRLMAGVAGLRNRLLATPYGDQAQFFTARLFRELGGYPDLPLMEDVAIMHSVGRSGRRPAFAPGKAVTSARRYREEGVLFAAARNTVLRLLYGLGVPATRLARHYPRRRRT</sequence>
<dbReference type="GO" id="GO:0005886">
    <property type="term" value="C:plasma membrane"/>
    <property type="evidence" value="ECO:0007669"/>
    <property type="project" value="UniProtKB-SubCell"/>
</dbReference>
<evidence type="ECO:0000313" key="8">
    <source>
        <dbReference type="Proteomes" id="UP000434052"/>
    </source>
</evidence>
<evidence type="ECO:0000256" key="5">
    <source>
        <dbReference type="ARBA" id="ARBA00023136"/>
    </source>
</evidence>
<dbReference type="EMBL" id="QMIF01000019">
    <property type="protein sequence ID" value="TVM30857.1"/>
    <property type="molecule type" value="Genomic_DNA"/>
</dbReference>
<evidence type="ECO:0000259" key="6">
    <source>
        <dbReference type="Pfam" id="PF00535"/>
    </source>
</evidence>
<comment type="subcellular location">
    <subcellularLocation>
        <location evidence="1">Cell membrane</location>
    </subcellularLocation>
</comment>
<evidence type="ECO:0000256" key="4">
    <source>
        <dbReference type="ARBA" id="ARBA00022679"/>
    </source>
</evidence>
<dbReference type="Proteomes" id="UP000434052">
    <property type="component" value="Unassembled WGS sequence"/>
</dbReference>
<feature type="domain" description="Glycosyltransferase 2-like" evidence="6">
    <location>
        <begin position="15"/>
        <end position="118"/>
    </location>
</feature>
<proteinExistence type="predicted"/>
<keyword evidence="3" id="KW-0328">Glycosyltransferase</keyword>
<dbReference type="InterPro" id="IPR029044">
    <property type="entry name" value="Nucleotide-diphossugar_trans"/>
</dbReference>
<dbReference type="GO" id="GO:0016757">
    <property type="term" value="F:glycosyltransferase activity"/>
    <property type="evidence" value="ECO:0007669"/>
    <property type="project" value="UniProtKB-KW"/>
</dbReference>
<keyword evidence="4 7" id="KW-0808">Transferase</keyword>
<name>A0A6P1ZEK6_9BACT</name>
<dbReference type="CDD" id="cd02522">
    <property type="entry name" value="GT_2_like_a"/>
    <property type="match status" value="1"/>
</dbReference>
<dbReference type="PANTHER" id="PTHR43646:SF2">
    <property type="entry name" value="GLYCOSYLTRANSFERASE 2-LIKE DOMAIN-CONTAINING PROTEIN"/>
    <property type="match status" value="1"/>
</dbReference>
<protein>
    <submittedName>
        <fullName evidence="7">Glycosyl transferase family 2</fullName>
    </submittedName>
</protein>
<keyword evidence="2" id="KW-1003">Cell membrane</keyword>
<dbReference type="SUPFAM" id="SSF53448">
    <property type="entry name" value="Nucleotide-diphospho-sugar transferases"/>
    <property type="match status" value="1"/>
</dbReference>
<evidence type="ECO:0000313" key="7">
    <source>
        <dbReference type="EMBL" id="TVM30857.1"/>
    </source>
</evidence>
<comment type="caution">
    <text evidence="7">The sequence shown here is derived from an EMBL/GenBank/DDBJ whole genome shotgun (WGS) entry which is preliminary data.</text>
</comment>
<gene>
    <name evidence="7" type="ORF">DQK91_19980</name>
</gene>
<dbReference type="Gene3D" id="3.90.550.10">
    <property type="entry name" value="Spore Coat Polysaccharide Biosynthesis Protein SpsA, Chain A"/>
    <property type="match status" value="1"/>
</dbReference>
<evidence type="ECO:0000256" key="2">
    <source>
        <dbReference type="ARBA" id="ARBA00022475"/>
    </source>
</evidence>
<organism evidence="7 8">
    <name type="scientific">Oceanidesulfovibrio marinus</name>
    <dbReference type="NCBI Taxonomy" id="370038"/>
    <lineage>
        <taxon>Bacteria</taxon>
        <taxon>Pseudomonadati</taxon>
        <taxon>Thermodesulfobacteriota</taxon>
        <taxon>Desulfovibrionia</taxon>
        <taxon>Desulfovibrionales</taxon>
        <taxon>Desulfovibrionaceae</taxon>
        <taxon>Oceanidesulfovibrio</taxon>
    </lineage>
</organism>
<dbReference type="RefSeq" id="WP_144307180.1">
    <property type="nucleotide sequence ID" value="NZ_QMIF01000019.1"/>
</dbReference>
<dbReference type="OrthoDB" id="5291101at2"/>
<dbReference type="InterPro" id="IPR001173">
    <property type="entry name" value="Glyco_trans_2-like"/>
</dbReference>
<evidence type="ECO:0000256" key="3">
    <source>
        <dbReference type="ARBA" id="ARBA00022676"/>
    </source>
</evidence>